<reference evidence="1 2" key="1">
    <citation type="journal article" date="2018" name="Nat. Ecol. Evol.">
        <title>Pezizomycetes genomes reveal the molecular basis of ectomycorrhizal truffle lifestyle.</title>
        <authorList>
            <person name="Murat C."/>
            <person name="Payen T."/>
            <person name="Noel B."/>
            <person name="Kuo A."/>
            <person name="Morin E."/>
            <person name="Chen J."/>
            <person name="Kohler A."/>
            <person name="Krizsan K."/>
            <person name="Balestrini R."/>
            <person name="Da Silva C."/>
            <person name="Montanini B."/>
            <person name="Hainaut M."/>
            <person name="Levati E."/>
            <person name="Barry K.W."/>
            <person name="Belfiori B."/>
            <person name="Cichocki N."/>
            <person name="Clum A."/>
            <person name="Dockter R.B."/>
            <person name="Fauchery L."/>
            <person name="Guy J."/>
            <person name="Iotti M."/>
            <person name="Le Tacon F."/>
            <person name="Lindquist E.A."/>
            <person name="Lipzen A."/>
            <person name="Malagnac F."/>
            <person name="Mello A."/>
            <person name="Molinier V."/>
            <person name="Miyauchi S."/>
            <person name="Poulain J."/>
            <person name="Riccioni C."/>
            <person name="Rubini A."/>
            <person name="Sitrit Y."/>
            <person name="Splivallo R."/>
            <person name="Traeger S."/>
            <person name="Wang M."/>
            <person name="Zifcakova L."/>
            <person name="Wipf D."/>
            <person name="Zambonelli A."/>
            <person name="Paolocci F."/>
            <person name="Nowrousian M."/>
            <person name="Ottonello S."/>
            <person name="Baldrian P."/>
            <person name="Spatafora J.W."/>
            <person name="Henrissat B."/>
            <person name="Nagy L.G."/>
            <person name="Aury J.M."/>
            <person name="Wincker P."/>
            <person name="Grigoriev I.V."/>
            <person name="Bonfante P."/>
            <person name="Martin F.M."/>
        </authorList>
    </citation>
    <scope>NUCLEOTIDE SEQUENCE [LARGE SCALE GENOMIC DNA]</scope>
    <source>
        <strain evidence="1 2">120613-1</strain>
    </source>
</reference>
<organism evidence="1 2">
    <name type="scientific">Choiromyces venosus 120613-1</name>
    <dbReference type="NCBI Taxonomy" id="1336337"/>
    <lineage>
        <taxon>Eukaryota</taxon>
        <taxon>Fungi</taxon>
        <taxon>Dikarya</taxon>
        <taxon>Ascomycota</taxon>
        <taxon>Pezizomycotina</taxon>
        <taxon>Pezizomycetes</taxon>
        <taxon>Pezizales</taxon>
        <taxon>Tuberaceae</taxon>
        <taxon>Choiromyces</taxon>
    </lineage>
</organism>
<dbReference type="Proteomes" id="UP000276215">
    <property type="component" value="Unassembled WGS sequence"/>
</dbReference>
<proteinExistence type="predicted"/>
<evidence type="ECO:0000313" key="1">
    <source>
        <dbReference type="EMBL" id="RPA98770.1"/>
    </source>
</evidence>
<dbReference type="AlphaFoldDB" id="A0A3N4JRI1"/>
<name>A0A3N4JRI1_9PEZI</name>
<evidence type="ECO:0000313" key="2">
    <source>
        <dbReference type="Proteomes" id="UP000276215"/>
    </source>
</evidence>
<sequence length="74" mass="8535">MFWSPALVKLPNSPQQIYALSRHLPSCITPPTPCDGRVRPSLHLSLGDSRTPAHRQRFMGFHCYRRKTSPRTNY</sequence>
<keyword evidence="2" id="KW-1185">Reference proteome</keyword>
<gene>
    <name evidence="1" type="ORF">L873DRAFT_1010748</name>
</gene>
<protein>
    <submittedName>
        <fullName evidence="1">Uncharacterized protein</fullName>
    </submittedName>
</protein>
<dbReference type="EMBL" id="ML120393">
    <property type="protein sequence ID" value="RPA98770.1"/>
    <property type="molecule type" value="Genomic_DNA"/>
</dbReference>
<accession>A0A3N4JRI1</accession>